<dbReference type="InterPro" id="IPR016208">
    <property type="entry name" value="Ald_Oxase/xanthine_DH-like"/>
</dbReference>
<proteinExistence type="predicted"/>
<keyword evidence="1" id="KW-0500">Molybdenum</keyword>
<dbReference type="Gene3D" id="3.30.465.10">
    <property type="match status" value="1"/>
</dbReference>
<evidence type="ECO:0000313" key="3">
    <source>
        <dbReference type="EMBL" id="SLM19761.1"/>
    </source>
</evidence>
<dbReference type="SUPFAM" id="SSF56176">
    <property type="entry name" value="FAD-binding/transporter-associated domain-like"/>
    <property type="match status" value="1"/>
</dbReference>
<dbReference type="InterPro" id="IPR016166">
    <property type="entry name" value="FAD-bd_PCMH"/>
</dbReference>
<dbReference type="GO" id="GO:0071949">
    <property type="term" value="F:FAD binding"/>
    <property type="evidence" value="ECO:0007669"/>
    <property type="project" value="InterPro"/>
</dbReference>
<dbReference type="GO" id="GO:0016491">
    <property type="term" value="F:oxidoreductase activity"/>
    <property type="evidence" value="ECO:0007669"/>
    <property type="project" value="InterPro"/>
</dbReference>
<dbReference type="InterPro" id="IPR002346">
    <property type="entry name" value="Mopterin_DH_FAD-bd"/>
</dbReference>
<dbReference type="EMBL" id="FWDO01000007">
    <property type="protein sequence ID" value="SLM19761.1"/>
    <property type="molecule type" value="Genomic_DNA"/>
</dbReference>
<feature type="domain" description="FAD-binding PCMH-type" evidence="2">
    <location>
        <begin position="1"/>
        <end position="173"/>
    </location>
</feature>
<gene>
    <name evidence="3" type="ORF">SPIRO4BDMA_70183</name>
</gene>
<dbReference type="PROSITE" id="PS51387">
    <property type="entry name" value="FAD_PCMH"/>
    <property type="match status" value="1"/>
</dbReference>
<dbReference type="InterPro" id="IPR036318">
    <property type="entry name" value="FAD-bd_PCMH-like_sf"/>
</dbReference>
<dbReference type="GO" id="GO:0005506">
    <property type="term" value="F:iron ion binding"/>
    <property type="evidence" value="ECO:0007669"/>
    <property type="project" value="InterPro"/>
</dbReference>
<dbReference type="Pfam" id="PF00941">
    <property type="entry name" value="FAD_binding_5"/>
    <property type="match status" value="1"/>
</dbReference>
<dbReference type="PANTHER" id="PTHR11908">
    <property type="entry name" value="XANTHINE DEHYDROGENASE"/>
    <property type="match status" value="1"/>
</dbReference>
<name>A0A3P3XTZ4_9SPIR</name>
<dbReference type="AlphaFoldDB" id="A0A3P3XTZ4"/>
<accession>A0A3P3XTZ4</accession>
<evidence type="ECO:0000256" key="1">
    <source>
        <dbReference type="ARBA" id="ARBA00022505"/>
    </source>
</evidence>
<dbReference type="PANTHER" id="PTHR11908:SF132">
    <property type="entry name" value="ALDEHYDE OXIDASE 1-RELATED"/>
    <property type="match status" value="1"/>
</dbReference>
<sequence length="277" mass="31459">MTLSEIHYPHNLQELLLLLEREKKVQIIAGGTTFGYIQASRYLSFEPSIAYIQHIPELTSIHKTERMISFGAACTLSELEHVYPFEHKQTKELMHTIATSAVRNIATIGGHLMYEKRFLTLWALLACLDAELEFKAFSKTSSKNIWYLANESGLPAIESDKLLTRIRIPLQSIDHLFIKRIGGSIFPDGDGAYLVSAATVDRSSIANFKLVIAGARAYRDYDAEQRIISAPYPLPTKILQNVLRMYAESLRKSNFWNVELLLPLISQALEDMQRSNR</sequence>
<evidence type="ECO:0000259" key="2">
    <source>
        <dbReference type="PROSITE" id="PS51387"/>
    </source>
</evidence>
<organism evidence="3">
    <name type="scientific">uncultured spirochete</name>
    <dbReference type="NCBI Taxonomy" id="156406"/>
    <lineage>
        <taxon>Bacteria</taxon>
        <taxon>Pseudomonadati</taxon>
        <taxon>Spirochaetota</taxon>
        <taxon>Spirochaetia</taxon>
        <taxon>Spirochaetales</taxon>
        <taxon>environmental samples</taxon>
    </lineage>
</organism>
<dbReference type="InterPro" id="IPR016169">
    <property type="entry name" value="FAD-bd_PCMH_sub2"/>
</dbReference>
<reference evidence="3" key="1">
    <citation type="submission" date="2017-02" db="EMBL/GenBank/DDBJ databases">
        <authorList>
            <person name="Regsiter A."/>
            <person name="William W."/>
        </authorList>
    </citation>
    <scope>NUCLEOTIDE SEQUENCE</scope>
    <source>
        <strain evidence="3">BdmA 4</strain>
    </source>
</reference>
<protein>
    <recommendedName>
        <fullName evidence="2">FAD-binding PCMH-type domain-containing protein</fullName>
    </recommendedName>
</protein>